<dbReference type="EMBL" id="JAQIZT010000016">
    <property type="protein sequence ID" value="KAJ6967661.1"/>
    <property type="molecule type" value="Genomic_DNA"/>
</dbReference>
<evidence type="ECO:0000313" key="1">
    <source>
        <dbReference type="EMBL" id="KAJ6967661.1"/>
    </source>
</evidence>
<gene>
    <name evidence="1" type="ORF">NC653_035781</name>
    <name evidence="2" type="ORF">NC653_035789</name>
</gene>
<evidence type="ECO:0000313" key="3">
    <source>
        <dbReference type="Proteomes" id="UP001164929"/>
    </source>
</evidence>
<name>A0AAD6LIF2_9ROSI</name>
<reference evidence="1 3" key="1">
    <citation type="journal article" date="2023" name="Mol. Ecol. Resour.">
        <title>Chromosome-level genome assembly of a triploid poplar Populus alba 'Berolinensis'.</title>
        <authorList>
            <person name="Chen S."/>
            <person name="Yu Y."/>
            <person name="Wang X."/>
            <person name="Wang S."/>
            <person name="Zhang T."/>
            <person name="Zhou Y."/>
            <person name="He R."/>
            <person name="Meng N."/>
            <person name="Wang Y."/>
            <person name="Liu W."/>
            <person name="Liu Z."/>
            <person name="Liu J."/>
            <person name="Guo Q."/>
            <person name="Huang H."/>
            <person name="Sederoff R.R."/>
            <person name="Wang G."/>
            <person name="Qu G."/>
            <person name="Chen S."/>
        </authorList>
    </citation>
    <scope>NUCLEOTIDE SEQUENCE [LARGE SCALE GENOMIC DNA]</scope>
    <source>
        <strain evidence="1">SC-2020</strain>
    </source>
</reference>
<organism evidence="1 3">
    <name type="scientific">Populus alba x Populus x berolinensis</name>
    <dbReference type="NCBI Taxonomy" id="444605"/>
    <lineage>
        <taxon>Eukaryota</taxon>
        <taxon>Viridiplantae</taxon>
        <taxon>Streptophyta</taxon>
        <taxon>Embryophyta</taxon>
        <taxon>Tracheophyta</taxon>
        <taxon>Spermatophyta</taxon>
        <taxon>Magnoliopsida</taxon>
        <taxon>eudicotyledons</taxon>
        <taxon>Gunneridae</taxon>
        <taxon>Pentapetalae</taxon>
        <taxon>rosids</taxon>
        <taxon>fabids</taxon>
        <taxon>Malpighiales</taxon>
        <taxon>Salicaceae</taxon>
        <taxon>Saliceae</taxon>
        <taxon>Populus</taxon>
    </lineage>
</organism>
<dbReference type="Proteomes" id="UP001164929">
    <property type="component" value="Chromosome 16"/>
</dbReference>
<protein>
    <submittedName>
        <fullName evidence="1">Uncharacterized protein</fullName>
    </submittedName>
</protein>
<proteinExistence type="predicted"/>
<comment type="caution">
    <text evidence="1">The sequence shown here is derived from an EMBL/GenBank/DDBJ whole genome shotgun (WGS) entry which is preliminary data.</text>
</comment>
<evidence type="ECO:0000313" key="2">
    <source>
        <dbReference type="EMBL" id="KAJ6967673.1"/>
    </source>
</evidence>
<dbReference type="AlphaFoldDB" id="A0AAD6LIF2"/>
<keyword evidence="3" id="KW-1185">Reference proteome</keyword>
<sequence length="30" mass="3563">MPTFHVQKEQQELDQSLKLSRFNSKICVEV</sequence>
<dbReference type="EMBL" id="JAQIZT010000016">
    <property type="protein sequence ID" value="KAJ6967673.1"/>
    <property type="molecule type" value="Genomic_DNA"/>
</dbReference>
<accession>A0AAD6LIF2</accession>